<name>A0A560MBR5_9BRAD</name>
<accession>A0A560MBR5</accession>
<dbReference type="SUPFAM" id="SSF52266">
    <property type="entry name" value="SGNH hydrolase"/>
    <property type="match status" value="1"/>
</dbReference>
<evidence type="ECO:0000313" key="3">
    <source>
        <dbReference type="Proteomes" id="UP000321304"/>
    </source>
</evidence>
<evidence type="ECO:0000256" key="1">
    <source>
        <dbReference type="SAM" id="MobiDB-lite"/>
    </source>
</evidence>
<dbReference type="EMBL" id="VITY01000003">
    <property type="protein sequence ID" value="TWC05034.1"/>
    <property type="molecule type" value="Genomic_DNA"/>
</dbReference>
<protein>
    <recommendedName>
        <fullName evidence="4">SGNH hydrolase-type esterase domain-containing protein</fullName>
    </recommendedName>
</protein>
<comment type="caution">
    <text evidence="2">The sequence shown here is derived from an EMBL/GenBank/DDBJ whole genome shotgun (WGS) entry which is preliminary data.</text>
</comment>
<dbReference type="InterPro" id="IPR036514">
    <property type="entry name" value="SGNH_hydro_sf"/>
</dbReference>
<dbReference type="Proteomes" id="UP000321304">
    <property type="component" value="Unassembled WGS sequence"/>
</dbReference>
<dbReference type="Gene3D" id="3.40.50.1110">
    <property type="entry name" value="SGNH hydrolase"/>
    <property type="match status" value="1"/>
</dbReference>
<dbReference type="GO" id="GO:0016788">
    <property type="term" value="F:hydrolase activity, acting on ester bonds"/>
    <property type="evidence" value="ECO:0007669"/>
    <property type="project" value="UniProtKB-ARBA"/>
</dbReference>
<evidence type="ECO:0008006" key="4">
    <source>
        <dbReference type="Google" id="ProtNLM"/>
    </source>
</evidence>
<dbReference type="AlphaFoldDB" id="A0A560MBR5"/>
<feature type="region of interest" description="Disordered" evidence="1">
    <location>
        <begin position="73"/>
        <end position="93"/>
    </location>
</feature>
<gene>
    <name evidence="2" type="ORF">FBZ93_10344</name>
</gene>
<keyword evidence="3" id="KW-1185">Reference proteome</keyword>
<organism evidence="2 3">
    <name type="scientific">Bradyrhizobium macuxiense</name>
    <dbReference type="NCBI Taxonomy" id="1755647"/>
    <lineage>
        <taxon>Bacteria</taxon>
        <taxon>Pseudomonadati</taxon>
        <taxon>Pseudomonadota</taxon>
        <taxon>Alphaproteobacteria</taxon>
        <taxon>Hyphomicrobiales</taxon>
        <taxon>Nitrobacteraceae</taxon>
        <taxon>Bradyrhizobium</taxon>
    </lineage>
</organism>
<reference evidence="2 3" key="1">
    <citation type="submission" date="2019-06" db="EMBL/GenBank/DDBJ databases">
        <title>Genomic Encyclopedia of Type Strains, Phase IV (KMG-V): Genome sequencing to study the core and pangenomes of soil and plant-associated prokaryotes.</title>
        <authorList>
            <person name="Whitman W."/>
        </authorList>
    </citation>
    <scope>NUCLEOTIDE SEQUENCE [LARGE SCALE GENOMIC DNA]</scope>
    <source>
        <strain evidence="2 3">BR 10355</strain>
    </source>
</reference>
<proteinExistence type="predicted"/>
<evidence type="ECO:0000313" key="2">
    <source>
        <dbReference type="EMBL" id="TWC05034.1"/>
    </source>
</evidence>
<sequence length="732" mass="79261">MRLKNPIGKIVVVALLAIVAVGGAAAIGLYAYPKVQIIARTVMAISAEQSKQSADLASIKSEVTKLQTSVAKLETEGRPSPVAQEQPSPAADPLVNAGPRLREWAFLDDVDVYQKAGLIEIYGGVLTQRRTGPVAVRSAILTTTAPKTWLVWSPDYSPLIDAQRIELDLDAETIQAGKLTVGVILADNSFVGWTARLGPDMPADPSLKPVAVPNDIAEPVGRAAASVEALLAVGDGRYVGDVPATLKAALGGAAPARRAVKAWVLAVEGGAPGAIAVRRLALSGPKQSAVAPATSALAGQVQGVPITPGDRIELVLENNEVRSNELALDGSFGFADVPTRLAASLRYRFKGETHYASLGRWFRPLAGTMVMNVFVKPEYDNPGGKEPNPAETDIKSEFDSDGHGGLTIFRYAAHRRTTWPGSAGYPREFVGRSFANNFGFLDRDRAYDNRDRCLRIGAVGGSTYVALQVKPFEKFTTVLEAELGRRLGRCVEVISAGRDNGDLAANYRVIRDYIMKFQPDVVVIEHMVGLATQMDPRILKSTLGWSYEHNVVDNFYFDASGALTFRSWDPSWALDAVAPTNEQLIRNLGTADSFTIPYADFPPEAKASFDLFAAIAQKLRSDYPKTRFVMATGHDQAGCRRRNDCDGTFEMPDGRIVRKGVAQAMENFAKLCVQAGIDCVQPPVPEIPSAADETITYAYDAHYSIRGHQWLARNLADQLFAILSKPRPEPRK</sequence>